<dbReference type="EMBL" id="MCBQ01018600">
    <property type="protein sequence ID" value="RKF57830.1"/>
    <property type="molecule type" value="Genomic_DNA"/>
</dbReference>
<evidence type="ECO:0000313" key="3">
    <source>
        <dbReference type="Proteomes" id="UP000283383"/>
    </source>
</evidence>
<keyword evidence="3" id="KW-1185">Reference proteome</keyword>
<feature type="compositionally biased region" description="Basic and acidic residues" evidence="1">
    <location>
        <begin position="58"/>
        <end position="73"/>
    </location>
</feature>
<sequence length="317" mass="36426">MVNFADIDMTEENQYYRAPEAQASTDPSDLDPSWVSHLVRILTQLIRSHPTPKNTIVSDHRPAHSQPHPEKFSGLDPKSFPQFRSLLEAKLRIDSRAIGSEEERVWYGFGRLSDIASRRIYPWIETFLQDFEQTISEAQGWGWEDRIKKAYLRTALNRELSDRLVSQDEPSGYDDFVAQLHRTSDKLEVIKGWNQRRNRNQGMPINLQQIPNTEPIGDQMEWEPTQSINFASAQHNLVGRVHQSSNRTVWVLQAEIVRRISEGLCIRCGRQGDRIRDCTLLPALNPSRMTKNYPPKSNLSAVEIPTEPRVENISGNA</sequence>
<feature type="region of interest" description="Disordered" evidence="1">
    <location>
        <begin position="52"/>
        <end position="74"/>
    </location>
</feature>
<dbReference type="AlphaFoldDB" id="A0A420HK77"/>
<name>A0A420HK77_9PEZI</name>
<protein>
    <recommendedName>
        <fullName evidence="4">CCHC-type domain-containing protein</fullName>
    </recommendedName>
</protein>
<comment type="caution">
    <text evidence="2">The sequence shown here is derived from an EMBL/GenBank/DDBJ whole genome shotgun (WGS) entry which is preliminary data.</text>
</comment>
<evidence type="ECO:0000313" key="2">
    <source>
        <dbReference type="EMBL" id="RKF57830.1"/>
    </source>
</evidence>
<proteinExistence type="predicted"/>
<dbReference type="Proteomes" id="UP000283383">
    <property type="component" value="Unassembled WGS sequence"/>
</dbReference>
<organism evidence="2 3">
    <name type="scientific">Golovinomyces cichoracearum</name>
    <dbReference type="NCBI Taxonomy" id="62708"/>
    <lineage>
        <taxon>Eukaryota</taxon>
        <taxon>Fungi</taxon>
        <taxon>Dikarya</taxon>
        <taxon>Ascomycota</taxon>
        <taxon>Pezizomycotina</taxon>
        <taxon>Leotiomycetes</taxon>
        <taxon>Erysiphales</taxon>
        <taxon>Erysiphaceae</taxon>
        <taxon>Golovinomyces</taxon>
    </lineage>
</organism>
<evidence type="ECO:0000256" key="1">
    <source>
        <dbReference type="SAM" id="MobiDB-lite"/>
    </source>
</evidence>
<gene>
    <name evidence="2" type="ORF">GcM3_185034</name>
</gene>
<dbReference type="STRING" id="62708.A0A420HK77"/>
<accession>A0A420HK77</accession>
<evidence type="ECO:0008006" key="4">
    <source>
        <dbReference type="Google" id="ProtNLM"/>
    </source>
</evidence>
<reference evidence="2 3" key="1">
    <citation type="journal article" date="2018" name="BMC Genomics">
        <title>Comparative genome analyses reveal sequence features reflecting distinct modes of host-adaptation between dicot and monocot powdery mildew.</title>
        <authorList>
            <person name="Wu Y."/>
            <person name="Ma X."/>
            <person name="Pan Z."/>
            <person name="Kale S.D."/>
            <person name="Song Y."/>
            <person name="King H."/>
            <person name="Zhang Q."/>
            <person name="Presley C."/>
            <person name="Deng X."/>
            <person name="Wei C.I."/>
            <person name="Xiao S."/>
        </authorList>
    </citation>
    <scope>NUCLEOTIDE SEQUENCE [LARGE SCALE GENOMIC DNA]</scope>
    <source>
        <strain evidence="2">UMSG3</strain>
    </source>
</reference>